<dbReference type="GO" id="GO:0033745">
    <property type="term" value="F:L-methionine-(R)-S-oxide reductase activity"/>
    <property type="evidence" value="ECO:0007669"/>
    <property type="project" value="TreeGrafter"/>
</dbReference>
<dbReference type="Gene3D" id="3.30.450.40">
    <property type="match status" value="1"/>
</dbReference>
<dbReference type="RefSeq" id="WP_084230948.1">
    <property type="nucleotide sequence ID" value="NZ_FWWR01000009.1"/>
</dbReference>
<dbReference type="PROSITE" id="PS01320">
    <property type="entry name" value="UPF0067"/>
    <property type="match status" value="1"/>
</dbReference>
<keyword evidence="4" id="KW-1185">Reference proteome</keyword>
<name>A0A1W1V545_PEPAS</name>
<feature type="domain" description="GAF" evidence="2">
    <location>
        <begin position="23"/>
        <end position="144"/>
    </location>
</feature>
<dbReference type="InterPro" id="IPR051330">
    <property type="entry name" value="Phosphatase_reg/MetRdx"/>
</dbReference>
<proteinExistence type="inferred from homology"/>
<gene>
    <name evidence="3" type="ORF">SAMN00017477_1406</name>
</gene>
<reference evidence="4" key="1">
    <citation type="submission" date="2017-04" db="EMBL/GenBank/DDBJ databases">
        <authorList>
            <person name="Varghese N."/>
            <person name="Submissions S."/>
        </authorList>
    </citation>
    <scope>NUCLEOTIDE SEQUENCE [LARGE SCALE GENOMIC DNA]</scope>
    <source>
        <strain evidence="4">DSM 20463</strain>
    </source>
</reference>
<dbReference type="PANTHER" id="PTHR21021">
    <property type="entry name" value="GAF/PUTATIVE CYTOSKELETAL PROTEIN"/>
    <property type="match status" value="1"/>
</dbReference>
<organism evidence="3 4">
    <name type="scientific">Peptoniphilus asaccharolyticus DSM 20463</name>
    <dbReference type="NCBI Taxonomy" id="573058"/>
    <lineage>
        <taxon>Bacteria</taxon>
        <taxon>Bacillati</taxon>
        <taxon>Bacillota</taxon>
        <taxon>Tissierellia</taxon>
        <taxon>Tissierellales</taxon>
        <taxon>Peptoniphilaceae</taxon>
        <taxon>Peptoniphilus</taxon>
    </lineage>
</organism>
<evidence type="ECO:0000259" key="2">
    <source>
        <dbReference type="Pfam" id="PF01590"/>
    </source>
</evidence>
<dbReference type="FunFam" id="3.30.450.40:FF:000008">
    <property type="entry name" value="GAF domain-containing proteins"/>
    <property type="match status" value="1"/>
</dbReference>
<evidence type="ECO:0000313" key="4">
    <source>
        <dbReference type="Proteomes" id="UP000192368"/>
    </source>
</evidence>
<dbReference type="EMBL" id="FWWR01000009">
    <property type="protein sequence ID" value="SMB88436.1"/>
    <property type="molecule type" value="Genomic_DNA"/>
</dbReference>
<evidence type="ECO:0000313" key="3">
    <source>
        <dbReference type="EMBL" id="SMB88436.1"/>
    </source>
</evidence>
<dbReference type="InterPro" id="IPR029016">
    <property type="entry name" value="GAF-like_dom_sf"/>
</dbReference>
<dbReference type="STRING" id="573058.SAMN00017477_1406"/>
<dbReference type="PANTHER" id="PTHR21021:SF15">
    <property type="entry name" value="FREE METHIONINE-R-SULFOXIDE REDUCTASE"/>
    <property type="match status" value="1"/>
</dbReference>
<dbReference type="SUPFAM" id="SSF55781">
    <property type="entry name" value="GAF domain-like"/>
    <property type="match status" value="1"/>
</dbReference>
<dbReference type="GO" id="GO:0005829">
    <property type="term" value="C:cytosol"/>
    <property type="evidence" value="ECO:0007669"/>
    <property type="project" value="TreeGrafter"/>
</dbReference>
<protein>
    <submittedName>
        <fullName evidence="3">GAF domain-containing protein</fullName>
    </submittedName>
</protein>
<dbReference type="AlphaFoldDB" id="A0A1W1V545"/>
<comment type="similarity">
    <text evidence="1">Belongs to the free Met sulfoxide reductase family.</text>
</comment>
<accession>A0A1W1V545</accession>
<dbReference type="Pfam" id="PF01590">
    <property type="entry name" value="GAF"/>
    <property type="match status" value="1"/>
</dbReference>
<evidence type="ECO:0000256" key="1">
    <source>
        <dbReference type="ARBA" id="ARBA00038454"/>
    </source>
</evidence>
<dbReference type="InterPro" id="IPR003018">
    <property type="entry name" value="GAF"/>
</dbReference>
<dbReference type="InterPro" id="IPR000614">
    <property type="entry name" value="FRMsr_CS"/>
</dbReference>
<dbReference type="OrthoDB" id="9796252at2"/>
<sequence>MTDYSELLFKIKSLCFQTENKISILANVSAVLFEMEDVSWAGFYMLEGDKLLLGPFQGRVACIEIEIGSGVCGSSFKEQKTLIVPDVHAFDGHIACDSRSNSEIVVPIMKDGSPIGVIDIDSTSFDRFSEVEKDFLENVSILIADKF</sequence>
<dbReference type="Proteomes" id="UP000192368">
    <property type="component" value="Unassembled WGS sequence"/>
</dbReference>